<gene>
    <name evidence="2" type="primary">LOC123190420</name>
</gene>
<dbReference type="OrthoDB" id="674105at2759"/>
<reference evidence="2" key="1">
    <citation type="submission" date="2018-08" db="EMBL/GenBank/DDBJ databases">
        <authorList>
            <person name="Rossello M."/>
        </authorList>
    </citation>
    <scope>NUCLEOTIDE SEQUENCE [LARGE SCALE GENOMIC DNA]</scope>
    <source>
        <strain evidence="2">cv. Chinese Spring</strain>
    </source>
</reference>
<dbReference type="Gramene" id="TraesCS2A03G1080400.2">
    <property type="protein sequence ID" value="TraesCS2A03G1080400.2.CDS"/>
    <property type="gene ID" value="TraesCS2A03G1080400"/>
</dbReference>
<dbReference type="RefSeq" id="XP_044458987.1">
    <property type="nucleotide sequence ID" value="XM_044603052.1"/>
</dbReference>
<protein>
    <submittedName>
        <fullName evidence="2">Uncharacterized protein</fullName>
    </submittedName>
</protein>
<evidence type="ECO:0000256" key="1">
    <source>
        <dbReference type="SAM" id="MobiDB-lite"/>
    </source>
</evidence>
<proteinExistence type="predicted"/>
<dbReference type="GeneID" id="123190420"/>
<sequence length="428" mass="48428">MAHNPARVHHKFIYHWAARLCASSLYMCYATRHDVREAPSRLGKQIVGRRLELSTPPSTIIQNANVMCTSNVGQSSTTPVMGHKRSWADLAPDAPSFELDTDGNDEASTPIKKDGKAEPISPTSATKIYSDNLVGQLMMLNDEIGDTEGYTVFGQVNDTDITKKNVTHTGFPKDPWSTNQLVRTHGPTIRKAIRDWMRSRTPSDLSREWVSHPDPRIISISGKAIKSQICDGYEIDHEVGSLVIRRMGQMEAHAHRATLNEQYRLLREPDFSCHAIAGEDTTRIMSIQIQFTGIGVKCNIANCRMVTVPADMQHGWCCFNWDMVDKVITIMDPMAYQTEDAYRKTSLIYAADKLHDALFDCIEDFFTEWHCSWMFWRKKTPCCQPQHSPGLRVPSVSSTYSDILKGPHWQNHLLRQLLPLKGTHSSSR</sequence>
<keyword evidence="3" id="KW-1185">Reference proteome</keyword>
<dbReference type="Gramene" id="TraesRN2A0101066300.2">
    <property type="protein sequence ID" value="TraesRN2A0101066300.2"/>
    <property type="gene ID" value="TraesRN2A0101066300"/>
</dbReference>
<dbReference type="Gramene" id="TraesCS2A02G457400.2">
    <property type="protein sequence ID" value="TraesCS2A02G457400.2"/>
    <property type="gene ID" value="TraesCS2A02G457400"/>
</dbReference>
<dbReference type="AlphaFoldDB" id="A0A3B6B4U6"/>
<feature type="region of interest" description="Disordered" evidence="1">
    <location>
        <begin position="96"/>
        <end position="123"/>
    </location>
</feature>
<name>A0A3B6B4U6_WHEAT</name>
<dbReference type="Proteomes" id="UP000019116">
    <property type="component" value="Chromosome 2A"/>
</dbReference>
<reference evidence="2" key="2">
    <citation type="submission" date="2018-10" db="UniProtKB">
        <authorList>
            <consortium name="EnsemblPlants"/>
        </authorList>
    </citation>
    <scope>IDENTIFICATION</scope>
</reference>
<accession>A0A3B6B4U6</accession>
<dbReference type="EnsemblPlants" id="TraesCS2A02G457400.2">
    <property type="protein sequence ID" value="TraesCS2A02G457400.2"/>
    <property type="gene ID" value="TraesCS2A02G457400"/>
</dbReference>
<evidence type="ECO:0000313" key="2">
    <source>
        <dbReference type="EnsemblPlants" id="TraesCS2A02G457400.2"/>
    </source>
</evidence>
<evidence type="ECO:0000313" key="3">
    <source>
        <dbReference type="Proteomes" id="UP000019116"/>
    </source>
</evidence>
<organism evidence="2">
    <name type="scientific">Triticum aestivum</name>
    <name type="common">Wheat</name>
    <dbReference type="NCBI Taxonomy" id="4565"/>
    <lineage>
        <taxon>Eukaryota</taxon>
        <taxon>Viridiplantae</taxon>
        <taxon>Streptophyta</taxon>
        <taxon>Embryophyta</taxon>
        <taxon>Tracheophyta</taxon>
        <taxon>Spermatophyta</taxon>
        <taxon>Magnoliopsida</taxon>
        <taxon>Liliopsida</taxon>
        <taxon>Poales</taxon>
        <taxon>Poaceae</taxon>
        <taxon>BOP clade</taxon>
        <taxon>Pooideae</taxon>
        <taxon>Triticodae</taxon>
        <taxon>Triticeae</taxon>
        <taxon>Triticinae</taxon>
        <taxon>Triticum</taxon>
    </lineage>
</organism>